<keyword evidence="4" id="KW-0862">Zinc</keyword>
<dbReference type="PANTHER" id="PTHR46481">
    <property type="entry name" value="ZINC FINGER BED DOMAIN-CONTAINING PROTEIN 4"/>
    <property type="match status" value="1"/>
</dbReference>
<dbReference type="SUPFAM" id="SSF53098">
    <property type="entry name" value="Ribonuclease H-like"/>
    <property type="match status" value="1"/>
</dbReference>
<dbReference type="GO" id="GO:0005634">
    <property type="term" value="C:nucleus"/>
    <property type="evidence" value="ECO:0007669"/>
    <property type="project" value="UniProtKB-SubCell"/>
</dbReference>
<proteinExistence type="predicted"/>
<evidence type="ECO:0000256" key="5">
    <source>
        <dbReference type="ARBA" id="ARBA00023242"/>
    </source>
</evidence>
<reference evidence="8" key="1">
    <citation type="journal article" date="2014" name="Genome Announc.">
        <title>Draft genome sequence of the plant-pathogenic soil fungus Rhizoctonia solani anastomosis group 3 strain Rhs1AP.</title>
        <authorList>
            <person name="Cubeta M.A."/>
            <person name="Thomas E."/>
            <person name="Dean R.A."/>
            <person name="Jabaji S."/>
            <person name="Neate S.M."/>
            <person name="Tavantzis S."/>
            <person name="Toda T."/>
            <person name="Vilgalys R."/>
            <person name="Bharathan N."/>
            <person name="Fedorova-Abrams N."/>
            <person name="Pakala S.B."/>
            <person name="Pakala S.M."/>
            <person name="Zafar N."/>
            <person name="Joardar V."/>
            <person name="Losada L."/>
            <person name="Nierman W.C."/>
        </authorList>
    </citation>
    <scope>NUCLEOTIDE SEQUENCE [LARGE SCALE GENOMIC DNA]</scope>
    <source>
        <strain evidence="8">AG-3</strain>
    </source>
</reference>
<accession>X8JPI2</accession>
<sequence>MPTSTGHQQFAEQPPPSPSAERSNRSAGVKRKNGSTAAGRQRKVPKRTQAMAPPATTAGIGPSIRHGETNAPPPTEQPTLPSSVVPPSYVARDPTTNKASQDLKDLATGASNCWIHIRGVNEADLPSDPQPIEEAKQDGARRVKGLPPKTYIVQTINTQMLGDNSPDSVTGEEVTSEGLARYIAELIADQDLRLLCYVGQGNIRASDIPERRIVARVTSDLSQKEKEQLKEDMKRSKGRVSLTSDLWTDVMERPFMAVTGHFINAMKKSITALMAFRIVEGAHAGTVLAQHIFAVLKEYDIVHKVGSITLDNASNNNTMMEELTRLIRAEGYDFDKEGNRIRCFPHIINLAVTAFLDALDLTGDYYLDDRNASDHPPTEKTENYVLA</sequence>
<dbReference type="InterPro" id="IPR052035">
    <property type="entry name" value="ZnF_BED_domain_contain"/>
</dbReference>
<evidence type="ECO:0000313" key="7">
    <source>
        <dbReference type="EMBL" id="EUC65081.1"/>
    </source>
</evidence>
<evidence type="ECO:0000256" key="4">
    <source>
        <dbReference type="ARBA" id="ARBA00022833"/>
    </source>
</evidence>
<dbReference type="GO" id="GO:0008270">
    <property type="term" value="F:zinc ion binding"/>
    <property type="evidence" value="ECO:0007669"/>
    <property type="project" value="UniProtKB-KW"/>
</dbReference>
<dbReference type="EMBL" id="JATN01000312">
    <property type="protein sequence ID" value="EUC65081.1"/>
    <property type="molecule type" value="Genomic_DNA"/>
</dbReference>
<evidence type="ECO:0000256" key="1">
    <source>
        <dbReference type="ARBA" id="ARBA00004123"/>
    </source>
</evidence>
<evidence type="ECO:0000313" key="8">
    <source>
        <dbReference type="Proteomes" id="UP000030108"/>
    </source>
</evidence>
<keyword evidence="2" id="KW-0479">Metal-binding</keyword>
<gene>
    <name evidence="7" type="ORF">RSOL_496520</name>
</gene>
<feature type="non-terminal residue" evidence="7">
    <location>
        <position position="387"/>
    </location>
</feature>
<evidence type="ECO:0008006" key="9">
    <source>
        <dbReference type="Google" id="ProtNLM"/>
    </source>
</evidence>
<evidence type="ECO:0000256" key="2">
    <source>
        <dbReference type="ARBA" id="ARBA00022723"/>
    </source>
</evidence>
<dbReference type="OrthoDB" id="2790258at2759"/>
<keyword evidence="3" id="KW-0863">Zinc-finger</keyword>
<name>X8JPI2_9AGAM</name>
<keyword evidence="5" id="KW-0539">Nucleus</keyword>
<dbReference type="PANTHER" id="PTHR46481:SF10">
    <property type="entry name" value="ZINC FINGER BED DOMAIN-CONTAINING PROTEIN 39"/>
    <property type="match status" value="1"/>
</dbReference>
<dbReference type="AlphaFoldDB" id="X8JPI2"/>
<evidence type="ECO:0000256" key="6">
    <source>
        <dbReference type="SAM" id="MobiDB-lite"/>
    </source>
</evidence>
<dbReference type="InterPro" id="IPR012337">
    <property type="entry name" value="RNaseH-like_sf"/>
</dbReference>
<comment type="caution">
    <text evidence="7">The sequence shown here is derived from an EMBL/GenBank/DDBJ whole genome shotgun (WGS) entry which is preliminary data.</text>
</comment>
<feature type="compositionally biased region" description="Polar residues" evidence="6">
    <location>
        <begin position="1"/>
        <end position="11"/>
    </location>
</feature>
<feature type="region of interest" description="Disordered" evidence="6">
    <location>
        <begin position="1"/>
        <end position="95"/>
    </location>
</feature>
<comment type="subcellular location">
    <subcellularLocation>
        <location evidence="1">Nucleus</location>
    </subcellularLocation>
</comment>
<dbReference type="Proteomes" id="UP000030108">
    <property type="component" value="Unassembled WGS sequence"/>
</dbReference>
<evidence type="ECO:0000256" key="3">
    <source>
        <dbReference type="ARBA" id="ARBA00022771"/>
    </source>
</evidence>
<organism evidence="7 8">
    <name type="scientific">Rhizoctonia solani AG-3 Rhs1AP</name>
    <dbReference type="NCBI Taxonomy" id="1086054"/>
    <lineage>
        <taxon>Eukaryota</taxon>
        <taxon>Fungi</taxon>
        <taxon>Dikarya</taxon>
        <taxon>Basidiomycota</taxon>
        <taxon>Agaricomycotina</taxon>
        <taxon>Agaricomycetes</taxon>
        <taxon>Cantharellales</taxon>
        <taxon>Ceratobasidiaceae</taxon>
        <taxon>Rhizoctonia</taxon>
    </lineage>
</organism>
<protein>
    <recommendedName>
        <fullName evidence="9">AC transposase</fullName>
    </recommendedName>
</protein>